<comment type="caution">
    <text evidence="2">The sequence shown here is derived from an EMBL/GenBank/DDBJ whole genome shotgun (WGS) entry which is preliminary data.</text>
</comment>
<dbReference type="AlphaFoldDB" id="A0A8H7RRX7"/>
<proteinExistence type="predicted"/>
<sequence length="359" mass="41341">MTEISQEKRQKINEYIQKKEAELVNFAHELEIPVEMVRQVIDDQVKNRSTSKRKYVRTAMNGWNLYNHQTSKRRLTSYSGSTGSTVSDSASDTRAFQHFKDASLEWKDLPEQEKEQLAKDANDGVFYKEATAKEQEKEWKKTIDKFAKLSYTALSQYNTEVLVLFKLVYEIFTAHGYHDLFKADVIRARRAQAGRIVETTQQRIEAPLIEDIAHKGYESIAATIDGDGKATYDETTTFIRGRLLELYSMFIGMGFVVIESGLFMVEVNLVDSKFPVGSSERLTGVPWKEIHRRIQKKTPGLVPNPGHWPSSVPFVRTSIADKKVRMVLLPLLKNRTFEFVWQQALNVPLDIQLEMHQQD</sequence>
<gene>
    <name evidence="2" type="ORF">INT45_013620</name>
</gene>
<dbReference type="Proteomes" id="UP000646827">
    <property type="component" value="Unassembled WGS sequence"/>
</dbReference>
<feature type="transmembrane region" description="Helical" evidence="1">
    <location>
        <begin position="246"/>
        <end position="265"/>
    </location>
</feature>
<keyword evidence="1" id="KW-1133">Transmembrane helix</keyword>
<keyword evidence="1" id="KW-0472">Membrane</keyword>
<reference evidence="2 3" key="1">
    <citation type="submission" date="2020-12" db="EMBL/GenBank/DDBJ databases">
        <title>Metabolic potential, ecology and presence of endohyphal bacteria is reflected in genomic diversity of Mucoromycotina.</title>
        <authorList>
            <person name="Muszewska A."/>
            <person name="Okrasinska A."/>
            <person name="Steczkiewicz K."/>
            <person name="Drgas O."/>
            <person name="Orlowska M."/>
            <person name="Perlinska-Lenart U."/>
            <person name="Aleksandrzak-Piekarczyk T."/>
            <person name="Szatraj K."/>
            <person name="Zielenkiewicz U."/>
            <person name="Pilsyk S."/>
            <person name="Malc E."/>
            <person name="Mieczkowski P."/>
            <person name="Kruszewska J.S."/>
            <person name="Biernat P."/>
            <person name="Pawlowska J."/>
        </authorList>
    </citation>
    <scope>NUCLEOTIDE SEQUENCE [LARGE SCALE GENOMIC DNA]</scope>
    <source>
        <strain evidence="2 3">CBS 142.35</strain>
    </source>
</reference>
<evidence type="ECO:0000313" key="3">
    <source>
        <dbReference type="Proteomes" id="UP000646827"/>
    </source>
</evidence>
<keyword evidence="3" id="KW-1185">Reference proteome</keyword>
<evidence type="ECO:0000313" key="2">
    <source>
        <dbReference type="EMBL" id="KAG2216056.1"/>
    </source>
</evidence>
<name>A0A8H7RRX7_9FUNG</name>
<dbReference type="EMBL" id="JAEPRB010000464">
    <property type="protein sequence ID" value="KAG2216056.1"/>
    <property type="molecule type" value="Genomic_DNA"/>
</dbReference>
<organism evidence="2 3">
    <name type="scientific">Circinella minor</name>
    <dbReference type="NCBI Taxonomy" id="1195481"/>
    <lineage>
        <taxon>Eukaryota</taxon>
        <taxon>Fungi</taxon>
        <taxon>Fungi incertae sedis</taxon>
        <taxon>Mucoromycota</taxon>
        <taxon>Mucoromycotina</taxon>
        <taxon>Mucoromycetes</taxon>
        <taxon>Mucorales</taxon>
        <taxon>Lichtheimiaceae</taxon>
        <taxon>Circinella</taxon>
    </lineage>
</organism>
<evidence type="ECO:0000256" key="1">
    <source>
        <dbReference type="SAM" id="Phobius"/>
    </source>
</evidence>
<protein>
    <submittedName>
        <fullName evidence="2">Uncharacterized protein</fullName>
    </submittedName>
</protein>
<accession>A0A8H7RRX7</accession>
<keyword evidence="1" id="KW-0812">Transmembrane</keyword>